<proteinExistence type="predicted"/>
<organism evidence="2 3">
    <name type="scientific">Paractinoplanes lichenicola</name>
    <dbReference type="NCBI Taxonomy" id="2802976"/>
    <lineage>
        <taxon>Bacteria</taxon>
        <taxon>Bacillati</taxon>
        <taxon>Actinomycetota</taxon>
        <taxon>Actinomycetes</taxon>
        <taxon>Micromonosporales</taxon>
        <taxon>Micromonosporaceae</taxon>
        <taxon>Paractinoplanes</taxon>
    </lineage>
</organism>
<protein>
    <submittedName>
        <fullName evidence="2">Uncharacterized protein</fullName>
    </submittedName>
</protein>
<evidence type="ECO:0000313" key="3">
    <source>
        <dbReference type="Proteomes" id="UP000598996"/>
    </source>
</evidence>
<evidence type="ECO:0000256" key="1">
    <source>
        <dbReference type="SAM" id="MobiDB-lite"/>
    </source>
</evidence>
<evidence type="ECO:0000313" key="2">
    <source>
        <dbReference type="EMBL" id="MBL7253926.1"/>
    </source>
</evidence>
<dbReference type="EMBL" id="JAENHO010000002">
    <property type="protein sequence ID" value="MBL7253926.1"/>
    <property type="molecule type" value="Genomic_DNA"/>
</dbReference>
<sequence>MLITLAGRLCALLIALIGRLCALLRTSIGRVCAFAAHFDRFSAVCRSFGWLADRWMVVRARFSHLRPVASFRWSWLRRRREASSGYLERVARRLREGPSDVLARRTAPRREATGNGLTAAQAWAIRGRALEAFRKLSLAPDDADRIADAVMAVLGPATAGRPPNSEHVRRLVEQSGLAGRDLDSASDAFDHVFTLMGPPPEGIGRRPTAPVPVTPGGVQ</sequence>
<keyword evidence="3" id="KW-1185">Reference proteome</keyword>
<dbReference type="Proteomes" id="UP000598996">
    <property type="component" value="Unassembled WGS sequence"/>
</dbReference>
<gene>
    <name evidence="2" type="ORF">JKJ07_06345</name>
</gene>
<accession>A0ABS1VHG2</accession>
<name>A0ABS1VHG2_9ACTN</name>
<comment type="caution">
    <text evidence="2">The sequence shown here is derived from an EMBL/GenBank/DDBJ whole genome shotgun (WGS) entry which is preliminary data.</text>
</comment>
<feature type="region of interest" description="Disordered" evidence="1">
    <location>
        <begin position="196"/>
        <end position="219"/>
    </location>
</feature>
<reference evidence="2 3" key="1">
    <citation type="submission" date="2021-01" db="EMBL/GenBank/DDBJ databases">
        <title>Actinoplanes sp. nov. LDG1-01 isolated from lichen.</title>
        <authorList>
            <person name="Saeng-In P."/>
            <person name="Phongsopitanun W."/>
            <person name="Kanchanasin P."/>
            <person name="Yuki M."/>
            <person name="Kudo T."/>
            <person name="Ohkuma M."/>
            <person name="Tanasupawat S."/>
        </authorList>
    </citation>
    <scope>NUCLEOTIDE SEQUENCE [LARGE SCALE GENOMIC DNA]</scope>
    <source>
        <strain evidence="2 3">LDG1-01</strain>
    </source>
</reference>
<dbReference type="RefSeq" id="WP_202990292.1">
    <property type="nucleotide sequence ID" value="NZ_JAENHO010000002.1"/>
</dbReference>